<dbReference type="AlphaFoldDB" id="A0A9W5X7J7"/>
<feature type="binding site" evidence="6 8">
    <location>
        <begin position="113"/>
        <end position="114"/>
    </location>
    <ligand>
        <name>substrate</name>
    </ligand>
</feature>
<sequence>MKLTIVRHGQSVFNQSNIFTGWEDAGLTEKGIEEAKEAGRKLQKYGLKFDIAFTSVLTRAMKTLYYILEETNQLWIPVEKSWRLNERHYGALQRLNKAETAEKYGEEQVHQWRRSYDVLPPLLEEDDERQAKKERRYQLLDQKAIPSGENLKMTLERVTPYWMDTIAPQIKQGKYVIIAAHGNSIRALVKHLENLSDEDIVNVEIPTGIPLIYELDDKLKPTNKYFLEN</sequence>
<evidence type="ECO:0000256" key="3">
    <source>
        <dbReference type="ARBA" id="ARBA00022432"/>
    </source>
</evidence>
<dbReference type="Pfam" id="PF00300">
    <property type="entry name" value="His_Phos_1"/>
    <property type="match status" value="2"/>
</dbReference>
<evidence type="ECO:0000256" key="10">
    <source>
        <dbReference type="RuleBase" id="RU004512"/>
    </source>
</evidence>
<dbReference type="Gene3D" id="3.40.50.1240">
    <property type="entry name" value="Phosphoglycerate mutase-like"/>
    <property type="match status" value="1"/>
</dbReference>
<dbReference type="InterPro" id="IPR001345">
    <property type="entry name" value="PG/BPGM_mutase_AS"/>
</dbReference>
<dbReference type="FunFam" id="3.40.50.1240:FF:000003">
    <property type="entry name" value="2,3-bisphosphoglycerate-dependent phosphoglycerate mutase"/>
    <property type="match status" value="1"/>
</dbReference>
<dbReference type="InterPro" id="IPR005952">
    <property type="entry name" value="Phosphogly_mut1"/>
</dbReference>
<evidence type="ECO:0000256" key="6">
    <source>
        <dbReference type="HAMAP-Rule" id="MF_01039"/>
    </source>
</evidence>
<name>A0A9W5X7J7_9BACI</name>
<proteinExistence type="inferred from homology"/>
<feature type="binding site" evidence="6 8">
    <location>
        <begin position="7"/>
        <end position="14"/>
    </location>
    <ligand>
        <name>substrate</name>
    </ligand>
</feature>
<comment type="catalytic activity">
    <reaction evidence="1 6 10">
        <text>(2R)-2-phosphoglycerate = (2R)-3-phosphoglycerate</text>
        <dbReference type="Rhea" id="RHEA:15901"/>
        <dbReference type="ChEBI" id="CHEBI:58272"/>
        <dbReference type="ChEBI" id="CHEBI:58289"/>
        <dbReference type="EC" id="5.4.2.11"/>
    </reaction>
</comment>
<evidence type="ECO:0000256" key="7">
    <source>
        <dbReference type="PIRSR" id="PIRSR613078-1"/>
    </source>
</evidence>
<comment type="similarity">
    <text evidence="2 6">Belongs to the phosphoglycerate mutase family. BPG-dependent PGAM subfamily.</text>
</comment>
<dbReference type="EC" id="5.4.2.11" evidence="6 10"/>
<dbReference type="GO" id="GO:0004619">
    <property type="term" value="F:phosphoglycerate mutase activity"/>
    <property type="evidence" value="ECO:0007669"/>
    <property type="project" value="UniProtKB-UniRule"/>
</dbReference>
<feature type="active site" description="Tele-phosphohistidine intermediate" evidence="6 7">
    <location>
        <position position="8"/>
    </location>
</feature>
<feature type="binding site" evidence="6 8">
    <location>
        <position position="59"/>
    </location>
    <ligand>
        <name>substrate</name>
    </ligand>
</feature>
<feature type="binding site" evidence="6 8">
    <location>
        <position position="97"/>
    </location>
    <ligand>
        <name>substrate</name>
    </ligand>
</feature>
<dbReference type="SMART" id="SM00855">
    <property type="entry name" value="PGAM"/>
    <property type="match status" value="1"/>
</dbReference>
<dbReference type="GO" id="GO:0006096">
    <property type="term" value="P:glycolytic process"/>
    <property type="evidence" value="ECO:0007669"/>
    <property type="project" value="UniProtKB-UniRule"/>
</dbReference>
<reference evidence="11" key="2">
    <citation type="submission" date="2020-09" db="EMBL/GenBank/DDBJ databases">
        <authorList>
            <person name="Sun Q."/>
            <person name="Zhou Y."/>
        </authorList>
    </citation>
    <scope>NUCLEOTIDE SEQUENCE</scope>
    <source>
        <strain evidence="11">CGMCC 1.15454</strain>
    </source>
</reference>
<dbReference type="PANTHER" id="PTHR11931">
    <property type="entry name" value="PHOSPHOGLYCERATE MUTASE"/>
    <property type="match status" value="1"/>
</dbReference>
<evidence type="ECO:0000256" key="4">
    <source>
        <dbReference type="ARBA" id="ARBA00023152"/>
    </source>
</evidence>
<dbReference type="GO" id="GO:0006094">
    <property type="term" value="P:gluconeogenesis"/>
    <property type="evidence" value="ECO:0007669"/>
    <property type="project" value="UniProtKB-UniRule"/>
</dbReference>
<dbReference type="InterPro" id="IPR013078">
    <property type="entry name" value="His_Pase_superF_clade-1"/>
</dbReference>
<feature type="binding site" evidence="6 8">
    <location>
        <begin position="182"/>
        <end position="183"/>
    </location>
    <ligand>
        <name>substrate</name>
    </ligand>
</feature>
<feature type="active site" description="Proton donor/acceptor" evidence="6 7">
    <location>
        <position position="86"/>
    </location>
</feature>
<dbReference type="HAMAP" id="MF_01039">
    <property type="entry name" value="PGAM_GpmA"/>
    <property type="match status" value="1"/>
</dbReference>
<dbReference type="PROSITE" id="PS00175">
    <property type="entry name" value="PG_MUTASE"/>
    <property type="match status" value="1"/>
</dbReference>
<evidence type="ECO:0000313" key="11">
    <source>
        <dbReference type="EMBL" id="GGB60348.1"/>
    </source>
</evidence>
<keyword evidence="3 6" id="KW-0312">Gluconeogenesis</keyword>
<dbReference type="NCBIfam" id="NF010713">
    <property type="entry name" value="PRK14115.1"/>
    <property type="match status" value="1"/>
</dbReference>
<feature type="binding site" evidence="6 8">
    <location>
        <begin position="86"/>
        <end position="89"/>
    </location>
    <ligand>
        <name>substrate</name>
    </ligand>
</feature>
<evidence type="ECO:0000256" key="5">
    <source>
        <dbReference type="ARBA" id="ARBA00023235"/>
    </source>
</evidence>
<protein>
    <recommendedName>
        <fullName evidence="6 10">2,3-bisphosphoglycerate-dependent phosphoglycerate mutase</fullName>
        <shortName evidence="6">BPG-dependent PGAM</shortName>
        <shortName evidence="6">PGAM</shortName>
        <shortName evidence="6">Phosphoglyceromutase</shortName>
        <shortName evidence="6">dPGM</shortName>
        <ecNumber evidence="6 10">5.4.2.11</ecNumber>
    </recommendedName>
</protein>
<dbReference type="EMBL" id="BMJD01000059">
    <property type="protein sequence ID" value="GGB60348.1"/>
    <property type="molecule type" value="Genomic_DNA"/>
</dbReference>
<evidence type="ECO:0000256" key="9">
    <source>
        <dbReference type="PIRSR" id="PIRSR613078-3"/>
    </source>
</evidence>
<keyword evidence="5 6" id="KW-0413">Isomerase</keyword>
<dbReference type="InterPro" id="IPR029033">
    <property type="entry name" value="His_PPase_superfam"/>
</dbReference>
<evidence type="ECO:0000256" key="2">
    <source>
        <dbReference type="ARBA" id="ARBA00006717"/>
    </source>
</evidence>
<organism evidence="11 12">
    <name type="scientific">Lentibacillus populi</name>
    <dbReference type="NCBI Taxonomy" id="1827502"/>
    <lineage>
        <taxon>Bacteria</taxon>
        <taxon>Bacillati</taxon>
        <taxon>Bacillota</taxon>
        <taxon>Bacilli</taxon>
        <taxon>Bacillales</taxon>
        <taxon>Bacillaceae</taxon>
        <taxon>Lentibacillus</taxon>
    </lineage>
</organism>
<gene>
    <name evidence="6 11" type="primary">gpmA</name>
    <name evidence="11" type="ORF">GCM10011409_42140</name>
</gene>
<accession>A0A9W5X7J7</accession>
<comment type="pathway">
    <text evidence="6 10">Carbohydrate degradation; glycolysis; pyruvate from D-glyceraldehyde 3-phosphate: step 3/5.</text>
</comment>
<keyword evidence="12" id="KW-1185">Reference proteome</keyword>
<evidence type="ECO:0000256" key="8">
    <source>
        <dbReference type="PIRSR" id="PIRSR613078-2"/>
    </source>
</evidence>
<evidence type="ECO:0000313" key="12">
    <source>
        <dbReference type="Proteomes" id="UP000621492"/>
    </source>
</evidence>
<keyword evidence="4 6" id="KW-0324">Glycolysis</keyword>
<reference evidence="11" key="1">
    <citation type="journal article" date="2014" name="Int. J. Syst. Evol. Microbiol.">
        <title>Complete genome sequence of Corynebacterium casei LMG S-19264T (=DSM 44701T), isolated from a smear-ripened cheese.</title>
        <authorList>
            <consortium name="US DOE Joint Genome Institute (JGI-PGF)"/>
            <person name="Walter F."/>
            <person name="Albersmeier A."/>
            <person name="Kalinowski J."/>
            <person name="Ruckert C."/>
        </authorList>
    </citation>
    <scope>NUCLEOTIDE SEQUENCE</scope>
    <source>
        <strain evidence="11">CGMCC 1.15454</strain>
    </source>
</reference>
<dbReference type="RefSeq" id="WP_102415765.1">
    <property type="nucleotide sequence ID" value="NZ_BMJD01000059.1"/>
</dbReference>
<feature type="binding site" evidence="6 8">
    <location>
        <begin position="20"/>
        <end position="21"/>
    </location>
    <ligand>
        <name>substrate</name>
    </ligand>
</feature>
<feature type="site" description="Transition state stabilizer" evidence="6 9">
    <location>
        <position position="181"/>
    </location>
</feature>
<comment type="function">
    <text evidence="6 10">Catalyzes the interconversion of 2-phosphoglycerate and 3-phosphoglycerate.</text>
</comment>
<comment type="caution">
    <text evidence="11">The sequence shown here is derived from an EMBL/GenBank/DDBJ whole genome shotgun (WGS) entry which is preliminary data.</text>
</comment>
<dbReference type="PIRSF" id="PIRSF000709">
    <property type="entry name" value="6PFK_2-Ptase"/>
    <property type="match status" value="1"/>
</dbReference>
<dbReference type="SUPFAM" id="SSF53254">
    <property type="entry name" value="Phosphoglycerate mutase-like"/>
    <property type="match status" value="1"/>
</dbReference>
<dbReference type="Proteomes" id="UP000621492">
    <property type="component" value="Unassembled WGS sequence"/>
</dbReference>
<evidence type="ECO:0000256" key="1">
    <source>
        <dbReference type="ARBA" id="ARBA00000380"/>
    </source>
</evidence>
<dbReference type="NCBIfam" id="TIGR01258">
    <property type="entry name" value="pgm_1"/>
    <property type="match status" value="1"/>
</dbReference>
<dbReference type="CDD" id="cd07067">
    <property type="entry name" value="HP_PGM_like"/>
    <property type="match status" value="1"/>
</dbReference>